<dbReference type="SUPFAM" id="SSF56059">
    <property type="entry name" value="Glutathione synthetase ATP-binding domain-like"/>
    <property type="match status" value="1"/>
</dbReference>
<evidence type="ECO:0000313" key="10">
    <source>
        <dbReference type="Proteomes" id="UP001221302"/>
    </source>
</evidence>
<dbReference type="Pfam" id="PF02222">
    <property type="entry name" value="ATP-grasp"/>
    <property type="match status" value="1"/>
</dbReference>
<dbReference type="InterPro" id="IPR011761">
    <property type="entry name" value="ATP-grasp"/>
</dbReference>
<evidence type="ECO:0000313" key="9">
    <source>
        <dbReference type="EMBL" id="MDF1611388.1"/>
    </source>
</evidence>
<dbReference type="InterPro" id="IPR054350">
    <property type="entry name" value="PurT/PurK_preATP-grasp"/>
</dbReference>
<dbReference type="AlphaFoldDB" id="A0AAE3TDM6"/>
<feature type="binding site" evidence="6">
    <location>
        <begin position="181"/>
        <end position="184"/>
    </location>
    <ligand>
        <name>ATP</name>
        <dbReference type="ChEBI" id="CHEBI:30616"/>
    </ligand>
</feature>
<evidence type="ECO:0000256" key="6">
    <source>
        <dbReference type="HAMAP-Rule" id="MF_01928"/>
    </source>
</evidence>
<dbReference type="Gene3D" id="3.40.50.20">
    <property type="match status" value="1"/>
</dbReference>
<dbReference type="Gene3D" id="3.30.1490.20">
    <property type="entry name" value="ATP-grasp fold, A domain"/>
    <property type="match status" value="1"/>
</dbReference>
<dbReference type="GO" id="GO:0005829">
    <property type="term" value="C:cytosol"/>
    <property type="evidence" value="ECO:0007669"/>
    <property type="project" value="TreeGrafter"/>
</dbReference>
<dbReference type="PANTHER" id="PTHR11609">
    <property type="entry name" value="PURINE BIOSYNTHESIS PROTEIN 6/7, PUR6/7"/>
    <property type="match status" value="1"/>
</dbReference>
<organism evidence="9 10">
    <name type="scientific">Stygiobacter electus</name>
    <dbReference type="NCBI Taxonomy" id="3032292"/>
    <lineage>
        <taxon>Bacteria</taxon>
        <taxon>Pseudomonadati</taxon>
        <taxon>Ignavibacteriota</taxon>
        <taxon>Ignavibacteria</taxon>
        <taxon>Ignavibacteriales</taxon>
        <taxon>Melioribacteraceae</taxon>
        <taxon>Stygiobacter</taxon>
    </lineage>
</organism>
<comment type="similarity">
    <text evidence="6 7">Belongs to the PurK/PurT family.</text>
</comment>
<dbReference type="InterPro" id="IPR003135">
    <property type="entry name" value="ATP-grasp_carboxylate-amine"/>
</dbReference>
<dbReference type="PROSITE" id="PS50975">
    <property type="entry name" value="ATP_GRASP"/>
    <property type="match status" value="1"/>
</dbReference>
<dbReference type="SUPFAM" id="SSF52440">
    <property type="entry name" value="PreATP-grasp domain"/>
    <property type="match status" value="1"/>
</dbReference>
<dbReference type="Proteomes" id="UP001221302">
    <property type="component" value="Unassembled WGS sequence"/>
</dbReference>
<evidence type="ECO:0000256" key="7">
    <source>
        <dbReference type="RuleBase" id="RU361200"/>
    </source>
</evidence>
<comment type="pathway">
    <text evidence="6 7">Purine metabolism; IMP biosynthesis via de novo pathway; 5-amino-1-(5-phospho-D-ribosyl)imidazole-4-carboxylate from 5-amino-1-(5-phospho-D-ribosyl)imidazole (N5-CAIR route): step 1/2.</text>
</comment>
<dbReference type="GO" id="GO:0005524">
    <property type="term" value="F:ATP binding"/>
    <property type="evidence" value="ECO:0007669"/>
    <property type="project" value="UniProtKB-UniRule"/>
</dbReference>
<keyword evidence="1 6" id="KW-0547">Nucleotide-binding</keyword>
<evidence type="ECO:0000256" key="4">
    <source>
        <dbReference type="ARBA" id="ARBA00022840"/>
    </source>
</evidence>
<keyword evidence="6 7" id="KW-0436">Ligase</keyword>
<comment type="caution">
    <text evidence="6">Lacks conserved residue(s) required for the propagation of feature annotation.</text>
</comment>
<feature type="domain" description="ATP-grasp" evidence="8">
    <location>
        <begin position="108"/>
        <end position="295"/>
    </location>
</feature>
<comment type="subunit">
    <text evidence="6 7">Homodimer.</text>
</comment>
<dbReference type="NCBIfam" id="TIGR01161">
    <property type="entry name" value="purK"/>
    <property type="match status" value="1"/>
</dbReference>
<dbReference type="InterPro" id="IPR005875">
    <property type="entry name" value="PurK"/>
</dbReference>
<feature type="binding site" evidence="6">
    <location>
        <begin position="265"/>
        <end position="266"/>
    </location>
    <ligand>
        <name>ATP</name>
        <dbReference type="ChEBI" id="CHEBI:30616"/>
    </ligand>
</feature>
<name>A0AAE3TDM6_9BACT</name>
<feature type="binding site" evidence="6">
    <location>
        <position position="104"/>
    </location>
    <ligand>
        <name>ATP</name>
        <dbReference type="ChEBI" id="CHEBI:30616"/>
    </ligand>
</feature>
<comment type="function">
    <text evidence="6">Catalyzes the ATP-dependent conversion of 5-aminoimidazole ribonucleotide (AIR) and HCO(3)(-) to N5-carboxyaminoimidazole ribonucleotide (N5-CAIR).</text>
</comment>
<dbReference type="InterPro" id="IPR016185">
    <property type="entry name" value="PreATP-grasp_dom_sf"/>
</dbReference>
<gene>
    <name evidence="6 7" type="primary">purK</name>
    <name evidence="9" type="ORF">P0M35_04440</name>
</gene>
<keyword evidence="10" id="KW-1185">Reference proteome</keyword>
<dbReference type="InterPro" id="IPR013815">
    <property type="entry name" value="ATP_grasp_subdomain_1"/>
</dbReference>
<dbReference type="GO" id="GO:0004638">
    <property type="term" value="F:phosphoribosylaminoimidazole carboxylase activity"/>
    <property type="evidence" value="ECO:0007669"/>
    <property type="project" value="InterPro"/>
</dbReference>
<evidence type="ECO:0000256" key="3">
    <source>
        <dbReference type="ARBA" id="ARBA00022793"/>
    </source>
</evidence>
<keyword evidence="4 6" id="KW-0067">ATP-binding</keyword>
<dbReference type="RefSeq" id="WP_321535155.1">
    <property type="nucleotide sequence ID" value="NZ_JARGDL010000004.1"/>
</dbReference>
<dbReference type="PANTHER" id="PTHR11609:SF5">
    <property type="entry name" value="PHOSPHORIBOSYLAMINOIMIDAZOLE CARBOXYLASE"/>
    <property type="match status" value="1"/>
</dbReference>
<dbReference type="InterPro" id="IPR011054">
    <property type="entry name" value="Rudment_hybrid_motif"/>
</dbReference>
<feature type="binding site" evidence="6">
    <location>
        <position position="189"/>
    </location>
    <ligand>
        <name>ATP</name>
        <dbReference type="ChEBI" id="CHEBI:30616"/>
    </ligand>
</feature>
<reference evidence="9" key="1">
    <citation type="submission" date="2023-03" db="EMBL/GenBank/DDBJ databases">
        <title>Stygiobacter electus gen. nov., sp. nov., facultatively anaerobic thermotolerant bacterium of the class Ignavibacteria from a well of Yessentuki mineral water deposit.</title>
        <authorList>
            <person name="Podosokorskaya O.A."/>
            <person name="Elcheninov A.G."/>
            <person name="Petrova N.F."/>
            <person name="Zavarzina D.G."/>
            <person name="Kublanov I.V."/>
            <person name="Merkel A.Y."/>
        </authorList>
    </citation>
    <scope>NUCLEOTIDE SEQUENCE</scope>
    <source>
        <strain evidence="9">09-Me</strain>
    </source>
</reference>
<dbReference type="Pfam" id="PF17769">
    <property type="entry name" value="PurK_C"/>
    <property type="match status" value="1"/>
</dbReference>
<sequence>MKEKITIGILGGGQLAKMSALQAYKLGYDISILEKTKNSPAGKITQNEFVGWVDDYKILESFANSASLITLENEFVDYHHLEFLESLGKKVVPSSKTISLIQDKLIQKDTLQKNKLPVAKFVSINSDTTYKNLSQKLGEKFILKSRKLGYDGYGNYLVNNEKSLLEGINKLSERHLELYAEEFVKFKKELAIIVVRNKKEIKTYPVVETIQKNHICHLVIAPIKLNNDLLNYVKKIAIQSVKAVEGFGVFGIEFFLTNENKILINEMAPRTHNTGHYTIEACVTSQFENHIRSILDLPLGSTEMIDKFAVMINLLGKTNGLNFPQNIEAVLKNSKAHIHIYGKEESRIGRKLGHITLVGKNKNELIKQAKILERKIIY</sequence>
<dbReference type="NCBIfam" id="NF004679">
    <property type="entry name" value="PRK06019.1-5"/>
    <property type="match status" value="1"/>
</dbReference>
<comment type="caution">
    <text evidence="9">The sequence shown here is derived from an EMBL/GenBank/DDBJ whole genome shotgun (WGS) entry which is preliminary data.</text>
</comment>
<feature type="binding site" evidence="6">
    <location>
        <position position="144"/>
    </location>
    <ligand>
        <name>ATP</name>
        <dbReference type="ChEBI" id="CHEBI:30616"/>
    </ligand>
</feature>
<keyword evidence="3" id="KW-0210">Decarboxylase</keyword>
<evidence type="ECO:0000256" key="5">
    <source>
        <dbReference type="ARBA" id="ARBA00023239"/>
    </source>
</evidence>
<evidence type="ECO:0000259" key="8">
    <source>
        <dbReference type="PROSITE" id="PS50975"/>
    </source>
</evidence>
<dbReference type="HAMAP" id="MF_01928">
    <property type="entry name" value="PurK"/>
    <property type="match status" value="1"/>
</dbReference>
<evidence type="ECO:0000256" key="1">
    <source>
        <dbReference type="ARBA" id="ARBA00022741"/>
    </source>
</evidence>
<evidence type="ECO:0000256" key="2">
    <source>
        <dbReference type="ARBA" id="ARBA00022755"/>
    </source>
</evidence>
<comment type="function">
    <text evidence="7">Catalyzes the ATP-dependent conversion of 5-aminoimidazole ribonucleotide (AIR) and HCO(3)- to N5-carboxyaminoimidazole ribonucleotide (N5-CAIR).</text>
</comment>
<dbReference type="EC" id="6.3.4.18" evidence="6 7"/>
<keyword evidence="5" id="KW-0456">Lyase</keyword>
<accession>A0AAE3TDM6</accession>
<protein>
    <recommendedName>
        <fullName evidence="6 7">N5-carboxyaminoimidazole ribonucleotide synthase</fullName>
        <shortName evidence="6 7">N5-CAIR synthase</shortName>
        <ecNumber evidence="6 7">6.3.4.18</ecNumber>
    </recommendedName>
    <alternativeName>
        <fullName evidence="6 7">5-(carboxyamino)imidazole ribonucleotide synthetase</fullName>
    </alternativeName>
</protein>
<dbReference type="Gene3D" id="3.30.470.20">
    <property type="entry name" value="ATP-grasp fold, B domain"/>
    <property type="match status" value="1"/>
</dbReference>
<dbReference type="GO" id="GO:0046872">
    <property type="term" value="F:metal ion binding"/>
    <property type="evidence" value="ECO:0007669"/>
    <property type="project" value="InterPro"/>
</dbReference>
<comment type="catalytic activity">
    <reaction evidence="6 7">
        <text>5-amino-1-(5-phospho-beta-D-ribosyl)imidazole + hydrogencarbonate + ATP = 5-carboxyamino-1-(5-phospho-D-ribosyl)imidazole + ADP + phosphate + 2 H(+)</text>
        <dbReference type="Rhea" id="RHEA:19317"/>
        <dbReference type="ChEBI" id="CHEBI:15378"/>
        <dbReference type="ChEBI" id="CHEBI:17544"/>
        <dbReference type="ChEBI" id="CHEBI:30616"/>
        <dbReference type="ChEBI" id="CHEBI:43474"/>
        <dbReference type="ChEBI" id="CHEBI:58730"/>
        <dbReference type="ChEBI" id="CHEBI:137981"/>
        <dbReference type="ChEBI" id="CHEBI:456216"/>
        <dbReference type="EC" id="6.3.4.18"/>
    </reaction>
</comment>
<dbReference type="SUPFAM" id="SSF51246">
    <property type="entry name" value="Rudiment single hybrid motif"/>
    <property type="match status" value="1"/>
</dbReference>
<dbReference type="FunFam" id="3.30.470.20:FF:000037">
    <property type="entry name" value="Phosphoribosylaminoimidazole carboxylase, chloroplastic"/>
    <property type="match status" value="1"/>
</dbReference>
<dbReference type="Pfam" id="PF22660">
    <property type="entry name" value="RS_preATP-grasp-like"/>
    <property type="match status" value="1"/>
</dbReference>
<dbReference type="GO" id="GO:0006189">
    <property type="term" value="P:'de novo' IMP biosynthetic process"/>
    <property type="evidence" value="ECO:0007669"/>
    <property type="project" value="UniProtKB-UniRule"/>
</dbReference>
<proteinExistence type="inferred from homology"/>
<keyword evidence="2 6" id="KW-0658">Purine biosynthesis</keyword>
<dbReference type="InterPro" id="IPR040686">
    <property type="entry name" value="PurK_C"/>
</dbReference>
<dbReference type="GO" id="GO:0034028">
    <property type="term" value="F:5-(carboxyamino)imidazole ribonucleotide synthase activity"/>
    <property type="evidence" value="ECO:0007669"/>
    <property type="project" value="UniProtKB-UniRule"/>
</dbReference>
<dbReference type="EMBL" id="JARGDL010000004">
    <property type="protein sequence ID" value="MDF1611388.1"/>
    <property type="molecule type" value="Genomic_DNA"/>
</dbReference>